<dbReference type="STRING" id="41875.K8EPT3"/>
<evidence type="ECO:0000256" key="3">
    <source>
        <dbReference type="PROSITE-ProRule" id="PRU00023"/>
    </source>
</evidence>
<dbReference type="Proteomes" id="UP000198341">
    <property type="component" value="Chromosome 1"/>
</dbReference>
<keyword evidence="2 3" id="KW-0040">ANK repeat</keyword>
<dbReference type="AlphaFoldDB" id="K8EPT3"/>
<proteinExistence type="predicted"/>
<accession>K8EPT3</accession>
<dbReference type="PANTHER" id="PTHR24198:SF165">
    <property type="entry name" value="ANKYRIN REPEAT-CONTAINING PROTEIN-RELATED"/>
    <property type="match status" value="1"/>
</dbReference>
<reference evidence="4 5" key="1">
    <citation type="submission" date="2011-10" db="EMBL/GenBank/DDBJ databases">
        <authorList>
            <person name="Genoscope - CEA"/>
        </authorList>
    </citation>
    <scope>NUCLEOTIDE SEQUENCE [LARGE SCALE GENOMIC DNA]</scope>
    <source>
        <strain evidence="4 5">RCC 1105</strain>
    </source>
</reference>
<dbReference type="PANTHER" id="PTHR24198">
    <property type="entry name" value="ANKYRIN REPEAT AND PROTEIN KINASE DOMAIN-CONTAINING PROTEIN"/>
    <property type="match status" value="1"/>
</dbReference>
<dbReference type="eggNOG" id="KOG0504">
    <property type="taxonomic scope" value="Eukaryota"/>
</dbReference>
<organism evidence="4 5">
    <name type="scientific">Bathycoccus prasinos</name>
    <dbReference type="NCBI Taxonomy" id="41875"/>
    <lineage>
        <taxon>Eukaryota</taxon>
        <taxon>Viridiplantae</taxon>
        <taxon>Chlorophyta</taxon>
        <taxon>Mamiellophyceae</taxon>
        <taxon>Mamiellales</taxon>
        <taxon>Bathycoccaceae</taxon>
        <taxon>Bathycoccus</taxon>
    </lineage>
</organism>
<dbReference type="OrthoDB" id="509238at2759"/>
<feature type="repeat" description="ANK" evidence="3">
    <location>
        <begin position="70"/>
        <end position="103"/>
    </location>
</feature>
<dbReference type="RefSeq" id="XP_007515526.1">
    <property type="nucleotide sequence ID" value="XM_007515464.1"/>
</dbReference>
<dbReference type="InterPro" id="IPR002110">
    <property type="entry name" value="Ankyrin_rpt"/>
</dbReference>
<gene>
    <name evidence="4" type="ORF">Bathy01g05630</name>
</gene>
<protein>
    <submittedName>
        <fullName evidence="4">Uncharacterized protein</fullName>
    </submittedName>
</protein>
<evidence type="ECO:0000256" key="2">
    <source>
        <dbReference type="ARBA" id="ARBA00023043"/>
    </source>
</evidence>
<keyword evidence="5" id="KW-1185">Reference proteome</keyword>
<dbReference type="GeneID" id="19018298"/>
<dbReference type="Gene3D" id="1.25.40.20">
    <property type="entry name" value="Ankyrin repeat-containing domain"/>
    <property type="match status" value="1"/>
</dbReference>
<evidence type="ECO:0000256" key="1">
    <source>
        <dbReference type="ARBA" id="ARBA00022737"/>
    </source>
</evidence>
<dbReference type="PRINTS" id="PR01415">
    <property type="entry name" value="ANKYRIN"/>
</dbReference>
<dbReference type="Pfam" id="PF00023">
    <property type="entry name" value="Ank"/>
    <property type="match status" value="1"/>
</dbReference>
<dbReference type="Pfam" id="PF12796">
    <property type="entry name" value="Ank_2"/>
    <property type="match status" value="1"/>
</dbReference>
<dbReference type="PROSITE" id="PS50088">
    <property type="entry name" value="ANK_REPEAT"/>
    <property type="match status" value="1"/>
</dbReference>
<name>K8EPT3_9CHLO</name>
<dbReference type="EMBL" id="FO082278">
    <property type="protein sequence ID" value="CCO14405.1"/>
    <property type="molecule type" value="Genomic_DNA"/>
</dbReference>
<keyword evidence="1" id="KW-0677">Repeat</keyword>
<dbReference type="InterPro" id="IPR036770">
    <property type="entry name" value="Ankyrin_rpt-contain_sf"/>
</dbReference>
<dbReference type="SUPFAM" id="SSF48403">
    <property type="entry name" value="Ankyrin repeat"/>
    <property type="match status" value="1"/>
</dbReference>
<dbReference type="SMART" id="SM00248">
    <property type="entry name" value="ANK"/>
    <property type="match status" value="3"/>
</dbReference>
<evidence type="ECO:0000313" key="4">
    <source>
        <dbReference type="EMBL" id="CCO14405.1"/>
    </source>
</evidence>
<evidence type="ECO:0000313" key="5">
    <source>
        <dbReference type="Proteomes" id="UP000198341"/>
    </source>
</evidence>
<sequence length="168" mass="18055">MVAKEEEEVEAEWISGDELELFEGKSNWVDASKHGCLSKLLSAAEFGNADFCSEALRDIEDEFVNAKGDDGDTSLHLACLYGHVDVVKVLLSDERVDVNARDDDDGTSLADASASGFHEIVALLLAKKGIEVNLKDSDGETALDCAIRGEHEKCVELLKAAGGKEGEL</sequence>
<dbReference type="KEGG" id="bpg:Bathy01g05630"/>
<dbReference type="PROSITE" id="PS50297">
    <property type="entry name" value="ANK_REP_REGION"/>
    <property type="match status" value="1"/>
</dbReference>